<dbReference type="RefSeq" id="WP_089999760.1">
    <property type="nucleotide sequence ID" value="NZ_FOBV01000004.1"/>
</dbReference>
<evidence type="ECO:0000313" key="1">
    <source>
        <dbReference type="EMBL" id="SEM53478.1"/>
    </source>
</evidence>
<dbReference type="Proteomes" id="UP000199450">
    <property type="component" value="Unassembled WGS sequence"/>
</dbReference>
<dbReference type="STRING" id="295069.SAMN05421856_10448"/>
<proteinExistence type="predicted"/>
<sequence>MDINAFRAELETRLLIEKEYIIQELDSIKTYQERIELLPKFNKKYKLLIKRLADEEGLDLNALYQKKNDPKSKNLSNGQVILGVTMNIYDQMADDLYERIADTE</sequence>
<evidence type="ECO:0000313" key="2">
    <source>
        <dbReference type="Proteomes" id="UP000199450"/>
    </source>
</evidence>
<reference evidence="2" key="1">
    <citation type="submission" date="2016-10" db="EMBL/GenBank/DDBJ databases">
        <authorList>
            <person name="Varghese N."/>
            <person name="Submissions S."/>
        </authorList>
    </citation>
    <scope>NUCLEOTIDE SEQUENCE [LARGE SCALE GENOMIC DNA]</scope>
    <source>
        <strain evidence="2">DSM 17453</strain>
    </source>
</reference>
<gene>
    <name evidence="1" type="ORF">SAMN05421856_10448</name>
</gene>
<dbReference type="AlphaFoldDB" id="A0A1H7Z7E2"/>
<name>A0A1H7Z7E2_9FLAO</name>
<dbReference type="EMBL" id="FOBV01000004">
    <property type="protein sequence ID" value="SEM53478.1"/>
    <property type="molecule type" value="Genomic_DNA"/>
</dbReference>
<organism evidence="1 2">
    <name type="scientific">Chryseobacterium taichungense</name>
    <dbReference type="NCBI Taxonomy" id="295069"/>
    <lineage>
        <taxon>Bacteria</taxon>
        <taxon>Pseudomonadati</taxon>
        <taxon>Bacteroidota</taxon>
        <taxon>Flavobacteriia</taxon>
        <taxon>Flavobacteriales</taxon>
        <taxon>Weeksellaceae</taxon>
        <taxon>Chryseobacterium group</taxon>
        <taxon>Chryseobacterium</taxon>
    </lineage>
</organism>
<accession>A0A1H7Z7E2</accession>
<dbReference type="OrthoDB" id="1272672at2"/>
<protein>
    <submittedName>
        <fullName evidence="1">Uncharacterized protein</fullName>
    </submittedName>
</protein>
<keyword evidence="2" id="KW-1185">Reference proteome</keyword>